<organism evidence="1 2">
    <name type="scientific">Aulographum hederae CBS 113979</name>
    <dbReference type="NCBI Taxonomy" id="1176131"/>
    <lineage>
        <taxon>Eukaryota</taxon>
        <taxon>Fungi</taxon>
        <taxon>Dikarya</taxon>
        <taxon>Ascomycota</taxon>
        <taxon>Pezizomycotina</taxon>
        <taxon>Dothideomycetes</taxon>
        <taxon>Pleosporomycetidae</taxon>
        <taxon>Aulographales</taxon>
        <taxon>Aulographaceae</taxon>
    </lineage>
</organism>
<protein>
    <recommendedName>
        <fullName evidence="3">Fe2OG dioxygenase domain-containing protein</fullName>
    </recommendedName>
</protein>
<gene>
    <name evidence="1" type="ORF">K402DRAFT_336180</name>
</gene>
<proteinExistence type="predicted"/>
<evidence type="ECO:0000313" key="1">
    <source>
        <dbReference type="EMBL" id="KAF1984538.1"/>
    </source>
</evidence>
<dbReference type="EMBL" id="ML977167">
    <property type="protein sequence ID" value="KAF1984538.1"/>
    <property type="molecule type" value="Genomic_DNA"/>
</dbReference>
<dbReference type="Proteomes" id="UP000800041">
    <property type="component" value="Unassembled WGS sequence"/>
</dbReference>
<keyword evidence="2" id="KW-1185">Reference proteome</keyword>
<accession>A0A6G1GUX0</accession>
<dbReference type="PANTHER" id="PTHR41677">
    <property type="entry name" value="YALI0B19030P"/>
    <property type="match status" value="1"/>
</dbReference>
<dbReference type="PANTHER" id="PTHR41677:SF1">
    <property type="entry name" value="FE2OG DIOXYGENASE DOMAIN-CONTAINING PROTEIN"/>
    <property type="match status" value="1"/>
</dbReference>
<dbReference type="OrthoDB" id="10256055at2759"/>
<reference evidence="1" key="1">
    <citation type="journal article" date="2020" name="Stud. Mycol.">
        <title>101 Dothideomycetes genomes: a test case for predicting lifestyles and emergence of pathogens.</title>
        <authorList>
            <person name="Haridas S."/>
            <person name="Albert R."/>
            <person name="Binder M."/>
            <person name="Bloem J."/>
            <person name="Labutti K."/>
            <person name="Salamov A."/>
            <person name="Andreopoulos B."/>
            <person name="Baker S."/>
            <person name="Barry K."/>
            <person name="Bills G."/>
            <person name="Bluhm B."/>
            <person name="Cannon C."/>
            <person name="Castanera R."/>
            <person name="Culley D."/>
            <person name="Daum C."/>
            <person name="Ezra D."/>
            <person name="Gonzalez J."/>
            <person name="Henrissat B."/>
            <person name="Kuo A."/>
            <person name="Liang C."/>
            <person name="Lipzen A."/>
            <person name="Lutzoni F."/>
            <person name="Magnuson J."/>
            <person name="Mondo S."/>
            <person name="Nolan M."/>
            <person name="Ohm R."/>
            <person name="Pangilinan J."/>
            <person name="Park H.-J."/>
            <person name="Ramirez L."/>
            <person name="Alfaro M."/>
            <person name="Sun H."/>
            <person name="Tritt A."/>
            <person name="Yoshinaga Y."/>
            <person name="Zwiers L.-H."/>
            <person name="Turgeon B."/>
            <person name="Goodwin S."/>
            <person name="Spatafora J."/>
            <person name="Crous P."/>
            <person name="Grigoriev I."/>
        </authorList>
    </citation>
    <scope>NUCLEOTIDE SEQUENCE</scope>
    <source>
        <strain evidence="1">CBS 113979</strain>
    </source>
</reference>
<evidence type="ECO:0000313" key="2">
    <source>
        <dbReference type="Proteomes" id="UP000800041"/>
    </source>
</evidence>
<sequence>MATTTTTIQQTPVGSRKPSFKPIIEQIGAGVAKPKDTFDPKAHLNFKQPSKIHSMEEIGYSATTGVSPVAVSEPFQLFSQTAVERMRSEIVQPEVMEKCQFQSNIAASQLRGYAQKYAPFTYDAWNHPDTLAVVSKIAGVDLVPVFPYEIGHINFSVKSEEETASEIEAITRERKAFADDEGIAGCPWEDDKPVVGWHTDSYPFVCVLMLSDCTNMVGGETALVTGNNDIMKVRGPQMGCAVVLQGRYITHQALRALGAAERITSVTSFRPKSPFMRDETVLTSVRTVSDVSELYYDFGEYRLEILEARIQKQLKDIRDRRRANKKIDTKAFKAFLADQEAFLKHTNNEMVPEESLVMGHIQEVNMPTEGAPRAAKRARVE</sequence>
<evidence type="ECO:0008006" key="3">
    <source>
        <dbReference type="Google" id="ProtNLM"/>
    </source>
</evidence>
<name>A0A6G1GUX0_9PEZI</name>
<dbReference type="AlphaFoldDB" id="A0A6G1GUX0"/>